<evidence type="ECO:0000313" key="2">
    <source>
        <dbReference type="Proteomes" id="UP000790580"/>
    </source>
</evidence>
<name>A0ABS6K2K8_9BACI</name>
<evidence type="ECO:0008006" key="3">
    <source>
        <dbReference type="Google" id="ProtNLM"/>
    </source>
</evidence>
<sequence>MSFIVRKASEEDTLPIQHFIAKTGVGKLPATVEWSSFLIAENEQGDFVSVIRIQKVTDDTGLLRTLIIDSDKVNSLFILEFLEATIHYALEEGLSNIYLLAAGEGTFLQPLGFAKTPADHLPGELTSLEDVQKHLSKGLPVFMKS</sequence>
<dbReference type="Gene3D" id="3.40.630.30">
    <property type="match status" value="1"/>
</dbReference>
<proteinExistence type="predicted"/>
<reference evidence="1 2" key="1">
    <citation type="submission" date="2021-06" db="EMBL/GenBank/DDBJ databases">
        <title>Bacillus sp. RD4P76, an endophyte from a halophyte.</title>
        <authorList>
            <person name="Sun J.-Q."/>
        </authorList>
    </citation>
    <scope>NUCLEOTIDE SEQUENCE [LARGE SCALE GENOMIC DNA]</scope>
    <source>
        <strain evidence="1 2">JCM 17098</strain>
    </source>
</reference>
<dbReference type="SUPFAM" id="SSF55729">
    <property type="entry name" value="Acyl-CoA N-acyltransferases (Nat)"/>
    <property type="match status" value="1"/>
</dbReference>
<organism evidence="1 2">
    <name type="scientific">Evansella alkalicola</name>
    <dbReference type="NCBI Taxonomy" id="745819"/>
    <lineage>
        <taxon>Bacteria</taxon>
        <taxon>Bacillati</taxon>
        <taxon>Bacillota</taxon>
        <taxon>Bacilli</taxon>
        <taxon>Bacillales</taxon>
        <taxon>Bacillaceae</taxon>
        <taxon>Evansella</taxon>
    </lineage>
</organism>
<keyword evidence="2" id="KW-1185">Reference proteome</keyword>
<accession>A0ABS6K2K8</accession>
<comment type="caution">
    <text evidence="1">The sequence shown here is derived from an EMBL/GenBank/DDBJ whole genome shotgun (WGS) entry which is preliminary data.</text>
</comment>
<dbReference type="InterPro" id="IPR016181">
    <property type="entry name" value="Acyl_CoA_acyltransferase"/>
</dbReference>
<protein>
    <recommendedName>
        <fullName evidence="3">N-acetyltransferase domain-containing protein</fullName>
    </recommendedName>
</protein>
<dbReference type="Proteomes" id="UP000790580">
    <property type="component" value="Unassembled WGS sequence"/>
</dbReference>
<dbReference type="RefSeq" id="WP_088077068.1">
    <property type="nucleotide sequence ID" value="NZ_JAHQCR010000091.1"/>
</dbReference>
<dbReference type="EMBL" id="JAHQCR010000091">
    <property type="protein sequence ID" value="MBU9724362.1"/>
    <property type="molecule type" value="Genomic_DNA"/>
</dbReference>
<gene>
    <name evidence="1" type="ORF">KS407_23325</name>
</gene>
<evidence type="ECO:0000313" key="1">
    <source>
        <dbReference type="EMBL" id="MBU9724362.1"/>
    </source>
</evidence>